<dbReference type="AlphaFoldDB" id="S7QFZ9"/>
<dbReference type="HOGENOM" id="CLU_055335_0_0_1"/>
<feature type="domain" description="CTLH" evidence="2">
    <location>
        <begin position="91"/>
        <end position="171"/>
    </location>
</feature>
<dbReference type="PROSITE" id="PS50897">
    <property type="entry name" value="CTLH"/>
    <property type="match status" value="1"/>
</dbReference>
<dbReference type="InterPro" id="IPR006595">
    <property type="entry name" value="CTLH_C"/>
</dbReference>
<gene>
    <name evidence="3" type="ORF">GLOTRDRAFT_72118</name>
</gene>
<dbReference type="InterPro" id="IPR013144">
    <property type="entry name" value="CRA_dom"/>
</dbReference>
<feature type="region of interest" description="Disordered" evidence="1">
    <location>
        <begin position="288"/>
        <end position="321"/>
    </location>
</feature>
<reference evidence="3 4" key="1">
    <citation type="journal article" date="2012" name="Science">
        <title>The Paleozoic origin of enzymatic lignin decomposition reconstructed from 31 fungal genomes.</title>
        <authorList>
            <person name="Floudas D."/>
            <person name="Binder M."/>
            <person name="Riley R."/>
            <person name="Barry K."/>
            <person name="Blanchette R.A."/>
            <person name="Henrissat B."/>
            <person name="Martinez A.T."/>
            <person name="Otillar R."/>
            <person name="Spatafora J.W."/>
            <person name="Yadav J.S."/>
            <person name="Aerts A."/>
            <person name="Benoit I."/>
            <person name="Boyd A."/>
            <person name="Carlson A."/>
            <person name="Copeland A."/>
            <person name="Coutinho P.M."/>
            <person name="de Vries R.P."/>
            <person name="Ferreira P."/>
            <person name="Findley K."/>
            <person name="Foster B."/>
            <person name="Gaskell J."/>
            <person name="Glotzer D."/>
            <person name="Gorecki P."/>
            <person name="Heitman J."/>
            <person name="Hesse C."/>
            <person name="Hori C."/>
            <person name="Igarashi K."/>
            <person name="Jurgens J.A."/>
            <person name="Kallen N."/>
            <person name="Kersten P."/>
            <person name="Kohler A."/>
            <person name="Kuees U."/>
            <person name="Kumar T.K.A."/>
            <person name="Kuo A."/>
            <person name="LaButti K."/>
            <person name="Larrondo L.F."/>
            <person name="Lindquist E."/>
            <person name="Ling A."/>
            <person name="Lombard V."/>
            <person name="Lucas S."/>
            <person name="Lundell T."/>
            <person name="Martin R."/>
            <person name="McLaughlin D.J."/>
            <person name="Morgenstern I."/>
            <person name="Morin E."/>
            <person name="Murat C."/>
            <person name="Nagy L.G."/>
            <person name="Nolan M."/>
            <person name="Ohm R.A."/>
            <person name="Patyshakuliyeva A."/>
            <person name="Rokas A."/>
            <person name="Ruiz-Duenas F.J."/>
            <person name="Sabat G."/>
            <person name="Salamov A."/>
            <person name="Samejima M."/>
            <person name="Schmutz J."/>
            <person name="Slot J.C."/>
            <person name="St John F."/>
            <person name="Stenlid J."/>
            <person name="Sun H."/>
            <person name="Sun S."/>
            <person name="Syed K."/>
            <person name="Tsang A."/>
            <person name="Wiebenga A."/>
            <person name="Young D."/>
            <person name="Pisabarro A."/>
            <person name="Eastwood D.C."/>
            <person name="Martin F."/>
            <person name="Cullen D."/>
            <person name="Grigoriev I.V."/>
            <person name="Hibbett D.S."/>
        </authorList>
    </citation>
    <scope>NUCLEOTIDE SEQUENCE [LARGE SCALE GENOMIC DNA]</scope>
    <source>
        <strain evidence="3 4">ATCC 11539</strain>
    </source>
</reference>
<dbReference type="eggNOG" id="ENOG502S5HB">
    <property type="taxonomic scope" value="Eukaryota"/>
</dbReference>
<dbReference type="InterPro" id="IPR050618">
    <property type="entry name" value="Ubq-SigPath_Reg"/>
</dbReference>
<evidence type="ECO:0000256" key="1">
    <source>
        <dbReference type="SAM" id="MobiDB-lite"/>
    </source>
</evidence>
<dbReference type="KEGG" id="gtr:GLOTRDRAFT_72118"/>
<dbReference type="Proteomes" id="UP000030669">
    <property type="component" value="Unassembled WGS sequence"/>
</dbReference>
<dbReference type="SMART" id="SM00757">
    <property type="entry name" value="CRA"/>
    <property type="match status" value="1"/>
</dbReference>
<dbReference type="InterPro" id="IPR006594">
    <property type="entry name" value="LisH"/>
</dbReference>
<dbReference type="InterPro" id="IPR024964">
    <property type="entry name" value="CTLH/CRA"/>
</dbReference>
<dbReference type="STRING" id="670483.S7QFZ9"/>
<dbReference type="RefSeq" id="XP_007863359.1">
    <property type="nucleotide sequence ID" value="XM_007865168.1"/>
</dbReference>
<feature type="compositionally biased region" description="Polar residues" evidence="1">
    <location>
        <begin position="298"/>
        <end position="315"/>
    </location>
</feature>
<accession>S7QFZ9</accession>
<proteinExistence type="predicted"/>
<dbReference type="Pfam" id="PF10607">
    <property type="entry name" value="CTLH"/>
    <property type="match status" value="1"/>
</dbReference>
<evidence type="ECO:0000313" key="4">
    <source>
        <dbReference type="Proteomes" id="UP000030669"/>
    </source>
</evidence>
<dbReference type="EMBL" id="KB469298">
    <property type="protein sequence ID" value="EPQ58083.1"/>
    <property type="molecule type" value="Genomic_DNA"/>
</dbReference>
<name>S7QFZ9_GLOTA</name>
<evidence type="ECO:0000313" key="3">
    <source>
        <dbReference type="EMBL" id="EPQ58083.1"/>
    </source>
</evidence>
<dbReference type="GeneID" id="19308248"/>
<dbReference type="PROSITE" id="PS50896">
    <property type="entry name" value="LISH"/>
    <property type="match status" value="1"/>
</dbReference>
<dbReference type="OrthoDB" id="8048523at2759"/>
<dbReference type="OMA" id="YLCHNCY"/>
<keyword evidence="4" id="KW-1185">Reference proteome</keyword>
<organism evidence="3 4">
    <name type="scientific">Gloeophyllum trabeum (strain ATCC 11539 / FP-39264 / Madison 617)</name>
    <name type="common">Brown rot fungus</name>
    <dbReference type="NCBI Taxonomy" id="670483"/>
    <lineage>
        <taxon>Eukaryota</taxon>
        <taxon>Fungi</taxon>
        <taxon>Dikarya</taxon>
        <taxon>Basidiomycota</taxon>
        <taxon>Agaricomycotina</taxon>
        <taxon>Agaricomycetes</taxon>
        <taxon>Gloeophyllales</taxon>
        <taxon>Gloeophyllaceae</taxon>
        <taxon>Gloeophyllum</taxon>
    </lineage>
</organism>
<protein>
    <recommendedName>
        <fullName evidence="2">CTLH domain-containing protein</fullName>
    </recommendedName>
</protein>
<evidence type="ECO:0000259" key="2">
    <source>
        <dbReference type="PROSITE" id="PS50897"/>
    </source>
</evidence>
<sequence length="336" mass="37028">MNKLTPNAHLLNPVPQYLVRVLPSPSPNDPDKVPNPQRALVIDYLFQNCYTDTAQALLNDSGVRQLDADGDEIMTPRPSDALSLPPEAIRSLELRREIRGNILAGRIDQATDMVNKHFPTVLSAPPSSLYDPQASSSSQFLYARSLEPMHINLNLRIQAFIEAVRTVPLNSDSPTPAHADTDAHKVQLIQSARKLNVLVQALPDADDRKRYSDELKHVMSLLAYTVPENSPVARYMGPERREAVADQVNSAILHRTGYQSVSGIELSARYTSVIWSFLHEMEVKSPAESSRPAGIRLNPTTESPSPASALSTKTTGADKDNEIVPSFSLHQFLANP</sequence>
<dbReference type="PANTHER" id="PTHR12864">
    <property type="entry name" value="RAN BINDING PROTEIN 9-RELATED"/>
    <property type="match status" value="1"/>
</dbReference>